<dbReference type="AlphaFoldDB" id="A0A366KAS2"/>
<comment type="caution">
    <text evidence="1">The sequence shown here is derived from an EMBL/GenBank/DDBJ whole genome shotgun (WGS) entry which is preliminary data.</text>
</comment>
<gene>
    <name evidence="1" type="ORF">CRD59_06970</name>
</gene>
<protein>
    <submittedName>
        <fullName evidence="1">Uncharacterized protein</fullName>
    </submittedName>
</protein>
<organism evidence="1 2">
    <name type="scientific">Bifidobacterium xylocopae</name>
    <dbReference type="NCBI Taxonomy" id="2493119"/>
    <lineage>
        <taxon>Bacteria</taxon>
        <taxon>Bacillati</taxon>
        <taxon>Actinomycetota</taxon>
        <taxon>Actinomycetes</taxon>
        <taxon>Bifidobacteriales</taxon>
        <taxon>Bifidobacteriaceae</taxon>
        <taxon>Bifidobacterium</taxon>
    </lineage>
</organism>
<evidence type="ECO:0000313" key="1">
    <source>
        <dbReference type="EMBL" id="RBP98826.1"/>
    </source>
</evidence>
<keyword evidence="2" id="KW-1185">Reference proteome</keyword>
<dbReference type="EMBL" id="PDCH01000019">
    <property type="protein sequence ID" value="RBP98826.1"/>
    <property type="molecule type" value="Genomic_DNA"/>
</dbReference>
<name>A0A366KAS2_9BIFI</name>
<evidence type="ECO:0000313" key="2">
    <source>
        <dbReference type="Proteomes" id="UP000252345"/>
    </source>
</evidence>
<sequence length="59" mass="6647">MTNTDKFAPLTAGEIYLYDLENLPVAEDEDGEELYASDMYGLPDTFADAIYNKTHGIRQ</sequence>
<dbReference type="Proteomes" id="UP000252345">
    <property type="component" value="Unassembled WGS sequence"/>
</dbReference>
<proteinExistence type="predicted"/>
<reference evidence="1 2" key="1">
    <citation type="submission" date="2017-10" db="EMBL/GenBank/DDBJ databases">
        <title>Bifidobacterium xylocopum sp. nov. and Bifidobacterium aemilianum sp. nov., from the carpenter bee (Xylocopa violacea) digestive tract.</title>
        <authorList>
            <person name="Alberoni D."/>
            <person name="Baffoni L."/>
            <person name="Di Gioia D."/>
            <person name="Gaggia F."/>
            <person name="Biavati B."/>
        </authorList>
    </citation>
    <scope>NUCLEOTIDE SEQUENCE [LARGE SCALE GENOMIC DNA]</scope>
    <source>
        <strain evidence="1 2">XV2</strain>
    </source>
</reference>
<accession>A0A366KAS2</accession>